<protein>
    <submittedName>
        <fullName evidence="3">Glycosyltransferase family 4 protein</fullName>
    </submittedName>
</protein>
<dbReference type="AlphaFoldDB" id="A0A9D1SC72"/>
<feature type="domain" description="Glycosyltransferase subfamily 4-like N-terminal" evidence="2">
    <location>
        <begin position="13"/>
        <end position="223"/>
    </location>
</feature>
<dbReference type="SUPFAM" id="SSF53756">
    <property type="entry name" value="UDP-Glycosyltransferase/glycogen phosphorylase"/>
    <property type="match status" value="1"/>
</dbReference>
<evidence type="ECO:0000259" key="2">
    <source>
        <dbReference type="Pfam" id="PF13439"/>
    </source>
</evidence>
<dbReference type="InterPro" id="IPR028098">
    <property type="entry name" value="Glyco_trans_4-like_N"/>
</dbReference>
<evidence type="ECO:0000313" key="4">
    <source>
        <dbReference type="Proteomes" id="UP000824112"/>
    </source>
</evidence>
<dbReference type="Gene3D" id="3.40.50.2000">
    <property type="entry name" value="Glycogen Phosphorylase B"/>
    <property type="match status" value="2"/>
</dbReference>
<dbReference type="GO" id="GO:0016757">
    <property type="term" value="F:glycosyltransferase activity"/>
    <property type="evidence" value="ECO:0007669"/>
    <property type="project" value="UniProtKB-ARBA"/>
</dbReference>
<comment type="caution">
    <text evidence="3">The sequence shown here is derived from an EMBL/GenBank/DDBJ whole genome shotgun (WGS) entry which is preliminary data.</text>
</comment>
<dbReference type="PANTHER" id="PTHR12526:SF637">
    <property type="entry name" value="GLYCOSYLTRANSFERASE EPSF-RELATED"/>
    <property type="match status" value="1"/>
</dbReference>
<evidence type="ECO:0000313" key="3">
    <source>
        <dbReference type="EMBL" id="HIU54218.1"/>
    </source>
</evidence>
<feature type="domain" description="Glycosyl transferase family 1" evidence="1">
    <location>
        <begin position="230"/>
        <end position="386"/>
    </location>
</feature>
<organism evidence="3 4">
    <name type="scientific">Candidatus Gallibacteroides avistercoris</name>
    <dbReference type="NCBI Taxonomy" id="2840833"/>
    <lineage>
        <taxon>Bacteria</taxon>
        <taxon>Pseudomonadati</taxon>
        <taxon>Bacteroidota</taxon>
        <taxon>Bacteroidia</taxon>
        <taxon>Bacteroidales</taxon>
        <taxon>Bacteroidaceae</taxon>
        <taxon>Bacteroidaceae incertae sedis</taxon>
        <taxon>Candidatus Gallibacteroides</taxon>
    </lineage>
</organism>
<dbReference type="Pfam" id="PF00534">
    <property type="entry name" value="Glycos_transf_1"/>
    <property type="match status" value="1"/>
</dbReference>
<dbReference type="Proteomes" id="UP000824112">
    <property type="component" value="Unassembled WGS sequence"/>
</dbReference>
<gene>
    <name evidence="3" type="ORF">IAB03_00240</name>
</gene>
<dbReference type="EMBL" id="DVNA01000004">
    <property type="protein sequence ID" value="HIU54218.1"/>
    <property type="molecule type" value="Genomic_DNA"/>
</dbReference>
<name>A0A9D1SC72_9BACT</name>
<reference evidence="3" key="2">
    <citation type="journal article" date="2021" name="PeerJ">
        <title>Extensive microbial diversity within the chicken gut microbiome revealed by metagenomics and culture.</title>
        <authorList>
            <person name="Gilroy R."/>
            <person name="Ravi A."/>
            <person name="Getino M."/>
            <person name="Pursley I."/>
            <person name="Horton D.L."/>
            <person name="Alikhan N.F."/>
            <person name="Baker D."/>
            <person name="Gharbi K."/>
            <person name="Hall N."/>
            <person name="Watson M."/>
            <person name="Adriaenssens E.M."/>
            <person name="Foster-Nyarko E."/>
            <person name="Jarju S."/>
            <person name="Secka A."/>
            <person name="Antonio M."/>
            <person name="Oren A."/>
            <person name="Chaudhuri R.R."/>
            <person name="La Ragione R."/>
            <person name="Hildebrand F."/>
            <person name="Pallen M.J."/>
        </authorList>
    </citation>
    <scope>NUCLEOTIDE SEQUENCE</scope>
    <source>
        <strain evidence="3">CHK158-818</strain>
    </source>
</reference>
<dbReference type="InterPro" id="IPR001296">
    <property type="entry name" value="Glyco_trans_1"/>
</dbReference>
<evidence type="ECO:0000259" key="1">
    <source>
        <dbReference type="Pfam" id="PF00534"/>
    </source>
</evidence>
<accession>A0A9D1SC72</accession>
<sequence>MKVLFVNTYESRGGAAIACRRLARAVSRAGVDVRLLVREPFSGVDQRISSVSSSRMARMLNFFRFAWERFTIFLYNRFSRRNLFAVSIANTGEDISRRKEVQEADVIHLHWVNQGFLSIKDIQRLTELGKPVVWTMHDMWPFTGICHYAWQCRRFEERCGCCPFLVSPGENDLSAQVLERKQKWKFSDISFVACSRWLCDNARKASLLQNSDVSNIPNPIDTNFWKPQNKQEVRKMFRFPEKRKLLLFVADNVSDTRKGIAYLYEALKILELKKADLIEKMSLVILGKRSRDVSLQSPFHTIPMGYLSDAKQICRLYSAVDLFVTPSLEDNLPNTVMEAMACGCPVVGFRIGGIPEMIDHLQNGYVAESRSSADLAKGIEEILFSENYFYYSTQARLKVQQSYAEPYIARQYMDLYQILLDKKYE</sequence>
<dbReference type="CDD" id="cd03825">
    <property type="entry name" value="GT4_WcaC-like"/>
    <property type="match status" value="1"/>
</dbReference>
<dbReference type="Pfam" id="PF13439">
    <property type="entry name" value="Glyco_transf_4"/>
    <property type="match status" value="1"/>
</dbReference>
<reference evidence="3" key="1">
    <citation type="submission" date="2020-10" db="EMBL/GenBank/DDBJ databases">
        <authorList>
            <person name="Gilroy R."/>
        </authorList>
    </citation>
    <scope>NUCLEOTIDE SEQUENCE</scope>
    <source>
        <strain evidence="3">CHK158-818</strain>
    </source>
</reference>
<dbReference type="PANTHER" id="PTHR12526">
    <property type="entry name" value="GLYCOSYLTRANSFERASE"/>
    <property type="match status" value="1"/>
</dbReference>
<proteinExistence type="predicted"/>